<protein>
    <submittedName>
        <fullName evidence="3">Glycosyltransferase</fullName>
    </submittedName>
</protein>
<dbReference type="EMBL" id="SJFN01000033">
    <property type="protein sequence ID" value="TBW34529.1"/>
    <property type="molecule type" value="Genomic_DNA"/>
</dbReference>
<sequence>MNVPSENYLIDHLIEDAGNGRGGMVFTINLDHFSQLRVDPDFRAAYECADYVTADGMPVVLMARAEGAHIDRVTGADLVVPLSRAAADAGFPVFFFGTSDAVLERAIAELRRKIPNLVVAGSESPPMGFDPHGEAARDAARRIAASGARFCFIALGAPKQELFARTAVATVEGTFFLGIGAALDFIAGTRRRAPRFLQSMCLEWFWRLAQEPRRLTPRYLRSFRWLLGYLTRGVLGLPNQPQNGSSRDVRIVVREGRGVSPTRLG</sequence>
<evidence type="ECO:0000256" key="2">
    <source>
        <dbReference type="ARBA" id="ARBA00022679"/>
    </source>
</evidence>
<dbReference type="Pfam" id="PF03808">
    <property type="entry name" value="Glyco_tran_WecG"/>
    <property type="match status" value="1"/>
</dbReference>
<dbReference type="AlphaFoldDB" id="A0A4Q9VJF0"/>
<dbReference type="GO" id="GO:0016758">
    <property type="term" value="F:hexosyltransferase activity"/>
    <property type="evidence" value="ECO:0007669"/>
    <property type="project" value="TreeGrafter"/>
</dbReference>
<dbReference type="InterPro" id="IPR004629">
    <property type="entry name" value="WecG_TagA_CpsF"/>
</dbReference>
<evidence type="ECO:0000313" key="4">
    <source>
        <dbReference type="Proteomes" id="UP000292781"/>
    </source>
</evidence>
<organism evidence="3 4">
    <name type="scientific">Siculibacillus lacustris</name>
    <dbReference type="NCBI Taxonomy" id="1549641"/>
    <lineage>
        <taxon>Bacteria</taxon>
        <taxon>Pseudomonadati</taxon>
        <taxon>Pseudomonadota</taxon>
        <taxon>Alphaproteobacteria</taxon>
        <taxon>Hyphomicrobiales</taxon>
        <taxon>Ancalomicrobiaceae</taxon>
        <taxon>Siculibacillus</taxon>
    </lineage>
</organism>
<dbReference type="PANTHER" id="PTHR34136:SF1">
    <property type="entry name" value="UDP-N-ACETYL-D-MANNOSAMINURONIC ACID TRANSFERASE"/>
    <property type="match status" value="1"/>
</dbReference>
<dbReference type="PANTHER" id="PTHR34136">
    <property type="match status" value="1"/>
</dbReference>
<evidence type="ECO:0000256" key="1">
    <source>
        <dbReference type="ARBA" id="ARBA00022676"/>
    </source>
</evidence>
<keyword evidence="2 3" id="KW-0808">Transferase</keyword>
<gene>
    <name evidence="3" type="ORF">EYW49_18250</name>
</gene>
<keyword evidence="1" id="KW-0328">Glycosyltransferase</keyword>
<proteinExistence type="predicted"/>
<keyword evidence="4" id="KW-1185">Reference proteome</keyword>
<dbReference type="OrthoDB" id="9771846at2"/>
<dbReference type="NCBIfam" id="TIGR00696">
    <property type="entry name" value="wecG_tagA_cpsF"/>
    <property type="match status" value="1"/>
</dbReference>
<accession>A0A4Q9VJF0</accession>
<dbReference type="RefSeq" id="WP_131311067.1">
    <property type="nucleotide sequence ID" value="NZ_SJFN01000033.1"/>
</dbReference>
<dbReference type="Proteomes" id="UP000292781">
    <property type="component" value="Unassembled WGS sequence"/>
</dbReference>
<reference evidence="3 4" key="1">
    <citation type="submission" date="2019-02" db="EMBL/GenBank/DDBJ databases">
        <title>Siculibacillus lacustris gen. nov., sp. nov., a new rosette-forming bacterium isolated from a freshwater crater lake (Lake St. Ana, Romania).</title>
        <authorList>
            <person name="Felfoldi T."/>
            <person name="Marton Z."/>
            <person name="Szabo A."/>
            <person name="Mentes A."/>
            <person name="Boka K."/>
            <person name="Marialigeti K."/>
            <person name="Mathe I."/>
            <person name="Koncz M."/>
            <person name="Schumann P."/>
            <person name="Toth E."/>
        </authorList>
    </citation>
    <scope>NUCLEOTIDE SEQUENCE [LARGE SCALE GENOMIC DNA]</scope>
    <source>
        <strain evidence="3 4">SA-279</strain>
    </source>
</reference>
<evidence type="ECO:0000313" key="3">
    <source>
        <dbReference type="EMBL" id="TBW34529.1"/>
    </source>
</evidence>
<dbReference type="CDD" id="cd06533">
    <property type="entry name" value="Glyco_transf_WecG_TagA"/>
    <property type="match status" value="1"/>
</dbReference>
<name>A0A4Q9VJF0_9HYPH</name>
<comment type="caution">
    <text evidence="3">The sequence shown here is derived from an EMBL/GenBank/DDBJ whole genome shotgun (WGS) entry which is preliminary data.</text>
</comment>